<dbReference type="InterPro" id="IPR013087">
    <property type="entry name" value="Znf_C2H2_type"/>
</dbReference>
<feature type="compositionally biased region" description="Polar residues" evidence="1">
    <location>
        <begin position="383"/>
        <end position="414"/>
    </location>
</feature>
<comment type="caution">
    <text evidence="3">The sequence shown here is derived from an EMBL/GenBank/DDBJ whole genome shotgun (WGS) entry which is preliminary data.</text>
</comment>
<feature type="compositionally biased region" description="Polar residues" evidence="1">
    <location>
        <begin position="135"/>
        <end position="151"/>
    </location>
</feature>
<feature type="region of interest" description="Disordered" evidence="1">
    <location>
        <begin position="1024"/>
        <end position="1049"/>
    </location>
</feature>
<feature type="region of interest" description="Disordered" evidence="1">
    <location>
        <begin position="337"/>
        <end position="426"/>
    </location>
</feature>
<feature type="region of interest" description="Disordered" evidence="1">
    <location>
        <begin position="559"/>
        <end position="578"/>
    </location>
</feature>
<feature type="compositionally biased region" description="Basic and acidic residues" evidence="1">
    <location>
        <begin position="337"/>
        <end position="364"/>
    </location>
</feature>
<gene>
    <name evidence="3" type="ORF">AYL99_07963</name>
</gene>
<feature type="compositionally biased region" description="Polar residues" evidence="1">
    <location>
        <begin position="775"/>
        <end position="785"/>
    </location>
</feature>
<reference evidence="3 4" key="1">
    <citation type="submission" date="2016-04" db="EMBL/GenBank/DDBJ databases">
        <title>Draft genome of Fonsecaea erecta CBS 125763.</title>
        <authorList>
            <person name="Weiss V.A."/>
            <person name="Vicente V.A."/>
            <person name="Raittz R.T."/>
            <person name="Moreno L.F."/>
            <person name="De Souza E.M."/>
            <person name="Pedrosa F.O."/>
            <person name="Steffens M.B."/>
            <person name="Faoro H."/>
            <person name="Tadra-Sfeir M.Z."/>
            <person name="Najafzadeh M.J."/>
            <person name="Felipe M.S."/>
            <person name="Teixeira M."/>
            <person name="Sun J."/>
            <person name="Xi L."/>
            <person name="Gomes R."/>
            <person name="De Azevedo C.M."/>
            <person name="Salgado C.G."/>
            <person name="Da Silva M.B."/>
            <person name="Nascimento M.F."/>
            <person name="Queiroz-Telles F."/>
            <person name="Attili D.S."/>
            <person name="Gorbushina A."/>
        </authorList>
    </citation>
    <scope>NUCLEOTIDE SEQUENCE [LARGE SCALE GENOMIC DNA]</scope>
    <source>
        <strain evidence="3 4">CBS 125763</strain>
    </source>
</reference>
<feature type="compositionally biased region" description="Polar residues" evidence="1">
    <location>
        <begin position="226"/>
        <end position="258"/>
    </location>
</feature>
<name>A0A178ZDT0_9EURO</name>
<feature type="region of interest" description="Disordered" evidence="1">
    <location>
        <begin position="765"/>
        <end position="805"/>
    </location>
</feature>
<feature type="region of interest" description="Disordered" evidence="1">
    <location>
        <begin position="127"/>
        <end position="188"/>
    </location>
</feature>
<feature type="region of interest" description="Disordered" evidence="1">
    <location>
        <begin position="1"/>
        <end position="26"/>
    </location>
</feature>
<feature type="domain" description="C2H2-type" evidence="2">
    <location>
        <begin position="1191"/>
        <end position="1214"/>
    </location>
</feature>
<feature type="compositionally biased region" description="Polar residues" evidence="1">
    <location>
        <begin position="559"/>
        <end position="574"/>
    </location>
</feature>
<feature type="compositionally biased region" description="Low complexity" evidence="1">
    <location>
        <begin position="503"/>
        <end position="512"/>
    </location>
</feature>
<evidence type="ECO:0000313" key="4">
    <source>
        <dbReference type="Proteomes" id="UP000078343"/>
    </source>
</evidence>
<evidence type="ECO:0000259" key="2">
    <source>
        <dbReference type="PROSITE" id="PS00028"/>
    </source>
</evidence>
<dbReference type="EMBL" id="LVYI01000007">
    <property type="protein sequence ID" value="OAP57225.1"/>
    <property type="molecule type" value="Genomic_DNA"/>
</dbReference>
<organism evidence="3 4">
    <name type="scientific">Fonsecaea erecta</name>
    <dbReference type="NCBI Taxonomy" id="1367422"/>
    <lineage>
        <taxon>Eukaryota</taxon>
        <taxon>Fungi</taxon>
        <taxon>Dikarya</taxon>
        <taxon>Ascomycota</taxon>
        <taxon>Pezizomycotina</taxon>
        <taxon>Eurotiomycetes</taxon>
        <taxon>Chaetothyriomycetidae</taxon>
        <taxon>Chaetothyriales</taxon>
        <taxon>Herpotrichiellaceae</taxon>
        <taxon>Fonsecaea</taxon>
    </lineage>
</organism>
<dbReference type="GeneID" id="30012131"/>
<sequence length="1436" mass="156271">MNNFSNSERRSTANNRYGTQASYRGDIPQPQYSNCGYDWAVQQQQSYSNSASQRTTYADGAWGSGRTQVAPRDDRRQQGQYAVQAVAGDGGSGHNYYNSIPSNKAGQNNSGLNNLAYSSGLDDAALQRHGHRQQHSTGMSGLSQSSATINRIRSPVTAHGTTSRFDPSQPPRYGYQNDLSSLSSQNQPNSLLGAAKSLVGNVSAHFQQTAAAMGGHVSASPVMEKSASQRSASPYYQPQNPKTQGQGYRPSTTPQTNHRGAISAASATQEKPRQVANTGLHRTGPGVEASQRPVQPQGQLVNSISNLVSPVEAASLEPASMPDYIDPTQVFNPFHKEHERRRREAEAEARRKAEEAAAKEKRENASAATKKRVQEVNLVAMATPTTSESNSKAEQPEAAQSAQKRPHSGSQPARQSDAVASEADMAAELKAMMEKMQEFRNKDPSLFQRLWDDMRKTPSVPSIAGPAQSPQISTQNTFPTDHSRPQASTSVDPAPPPKPGTSPLPTTTSATKTAKHLPDALSITPLGAKLNGYRVIVENNPEGLPDLGRFPAERRIRLSSQGKRSSETDATGQPTPIVLGSEQYIVPNPSKQQTPTRAIPSTEKPAPVSQGPLPKVNIDTIWAENKHNALAQVAVKFLMANPENAKIEITHQDIHQILEQDPSYTDLCLTLEKKGLKFHRSQFARQLLSEVPQLRGPSKTQALPAPPIPVLSRAPVQVSAAGASVAPARMPPGPLPIDASAPAPVPARTIDPSNMTQAVRIPVFPGRPAAPRSAQMPQSKPTRNYHQARPEPVTGSKEAMARKRDFSDIIDLTTLSDNEDYVMPKKQARAEGPSPEPTAALQEYQNLAQPVTSNLPPPTAPYIDAGFPPPLRFDPSLLQYPHGYVPLPHYRLHLQAPSSVAQPTPAPPPQRSLRLLAKPINKEEAFRKTYYNPKTVARDILIAAGRHPTERALNAHLAGLLGKFVEIDSDLSTFNWDAIDPEGPPVPQVEFVDVPTEAPRYRLGESGIRRRGQVLPEADTTAKRALPNSEKHLTPAPATAPAPAPAPVTATATATNQVVKARPLQPQSSSTARVATTPHTPPRSQEVSKATTKPVIPQKRPSSLISSNGSPNSERRQSTQSVSVQVPSTMESKRSSPGAFFPSGKRRGRPPGASNLHPSVEAMQKAAVQEPSPIEITIPSPAAPSLPVFKCRWRGCKAHLHNLQTLRNHVSNVHRPTPKQLEEEGGYICWWKRCKYLIDDGDGSLRPSEIFDNPKDWLKHIEEHTNEVASRMGDGPTTKIIGKPQTAASKPFDVSRFVFHFPVQPSTSFTRTLSHTDPQTLLRDKARYLSDEQGRITTPDVSVKSAQDDLEPDTMTLLKAKHNDWERYAQRSFMKTHRKEKSSSRALAEETLKAMAARKAKIGPGIDRGGCILVTEARRATLIQNPGIQRVVDGDY</sequence>
<feature type="compositionally biased region" description="Low complexity" evidence="1">
    <location>
        <begin position="1101"/>
        <end position="1126"/>
    </location>
</feature>
<feature type="compositionally biased region" description="Polar residues" evidence="1">
    <location>
        <begin position="1065"/>
        <end position="1091"/>
    </location>
</feature>
<keyword evidence="4" id="KW-1185">Reference proteome</keyword>
<feature type="compositionally biased region" description="Low complexity" evidence="1">
    <location>
        <begin position="176"/>
        <end position="188"/>
    </location>
</feature>
<feature type="region of interest" description="Disordered" evidence="1">
    <location>
        <begin position="450"/>
        <end position="517"/>
    </location>
</feature>
<feature type="compositionally biased region" description="Polar residues" evidence="1">
    <location>
        <begin position="1"/>
        <end position="22"/>
    </location>
</feature>
<feature type="region of interest" description="Disordered" evidence="1">
    <location>
        <begin position="50"/>
        <end position="76"/>
    </location>
</feature>
<dbReference type="STRING" id="1367422.A0A178ZDT0"/>
<dbReference type="PROSITE" id="PS00028">
    <property type="entry name" value="ZINC_FINGER_C2H2_1"/>
    <property type="match status" value="1"/>
</dbReference>
<accession>A0A178ZDT0</accession>
<dbReference type="Proteomes" id="UP000078343">
    <property type="component" value="Unassembled WGS sequence"/>
</dbReference>
<protein>
    <recommendedName>
        <fullName evidence="2">C2H2-type domain-containing protein</fullName>
    </recommendedName>
</protein>
<dbReference type="RefSeq" id="XP_018690592.1">
    <property type="nucleotide sequence ID" value="XM_018839471.1"/>
</dbReference>
<feature type="region of interest" description="Disordered" evidence="1">
    <location>
        <begin position="221"/>
        <end position="296"/>
    </location>
</feature>
<feature type="region of interest" description="Disordered" evidence="1">
    <location>
        <begin position="1061"/>
        <end position="1157"/>
    </location>
</feature>
<feature type="compositionally biased region" description="Pro residues" evidence="1">
    <location>
        <begin position="493"/>
        <end position="502"/>
    </location>
</feature>
<feature type="region of interest" description="Disordered" evidence="1">
    <location>
        <begin position="587"/>
        <end position="612"/>
    </location>
</feature>
<feature type="compositionally biased region" description="Polar residues" evidence="1">
    <location>
        <begin position="468"/>
        <end position="491"/>
    </location>
</feature>
<proteinExistence type="predicted"/>
<evidence type="ECO:0000313" key="3">
    <source>
        <dbReference type="EMBL" id="OAP57225.1"/>
    </source>
</evidence>
<dbReference type="OrthoDB" id="5424797at2759"/>
<evidence type="ECO:0000256" key="1">
    <source>
        <dbReference type="SAM" id="MobiDB-lite"/>
    </source>
</evidence>